<feature type="signal peptide" evidence="3">
    <location>
        <begin position="1"/>
        <end position="21"/>
    </location>
</feature>
<dbReference type="Proteomes" id="UP000007799">
    <property type="component" value="Unassembled WGS sequence"/>
</dbReference>
<evidence type="ECO:0000256" key="1">
    <source>
        <dbReference type="SAM" id="MobiDB-lite"/>
    </source>
</evidence>
<gene>
    <name evidence="4" type="ORF">PTSG_12574</name>
</gene>
<dbReference type="KEGG" id="sre:PTSG_12574"/>
<keyword evidence="2" id="KW-1133">Transmembrane helix</keyword>
<name>F2UJ50_SALR5</name>
<feature type="transmembrane region" description="Helical" evidence="2">
    <location>
        <begin position="852"/>
        <end position="878"/>
    </location>
</feature>
<dbReference type="InterPro" id="IPR007498">
    <property type="entry name" value="PqiA-like"/>
</dbReference>
<evidence type="ECO:0000256" key="3">
    <source>
        <dbReference type="SAM" id="SignalP"/>
    </source>
</evidence>
<evidence type="ECO:0008006" key="6">
    <source>
        <dbReference type="Google" id="ProtNLM"/>
    </source>
</evidence>
<evidence type="ECO:0000313" key="4">
    <source>
        <dbReference type="EMBL" id="EGD76998.1"/>
    </source>
</evidence>
<dbReference type="PANTHER" id="PTHR34730:SF1">
    <property type="entry name" value="PARAQUAT-INDUCIBLE PROTEIN A"/>
    <property type="match status" value="1"/>
</dbReference>
<keyword evidence="2" id="KW-0812">Transmembrane</keyword>
<dbReference type="EMBL" id="GL832976">
    <property type="protein sequence ID" value="EGD76998.1"/>
    <property type="molecule type" value="Genomic_DNA"/>
</dbReference>
<dbReference type="GeneID" id="16071401"/>
<dbReference type="PANTHER" id="PTHR34730">
    <property type="entry name" value="UNNAMED PRODUCT"/>
    <property type="match status" value="1"/>
</dbReference>
<feature type="compositionally biased region" description="Gly residues" evidence="1">
    <location>
        <begin position="1127"/>
        <end position="1147"/>
    </location>
</feature>
<dbReference type="Pfam" id="PF04403">
    <property type="entry name" value="PqiA"/>
    <property type="match status" value="1"/>
</dbReference>
<feature type="transmembrane region" description="Helical" evidence="2">
    <location>
        <begin position="967"/>
        <end position="990"/>
    </location>
</feature>
<feature type="transmembrane region" description="Helical" evidence="2">
    <location>
        <begin position="761"/>
        <end position="780"/>
    </location>
</feature>
<dbReference type="eggNOG" id="ENOG502QS2P">
    <property type="taxonomic scope" value="Eukaryota"/>
</dbReference>
<dbReference type="RefSeq" id="XP_004990838.1">
    <property type="nucleotide sequence ID" value="XM_004990781.1"/>
</dbReference>
<feature type="transmembrane region" description="Helical" evidence="2">
    <location>
        <begin position="707"/>
        <end position="740"/>
    </location>
</feature>
<feature type="region of interest" description="Disordered" evidence="1">
    <location>
        <begin position="1113"/>
        <end position="1159"/>
    </location>
</feature>
<proteinExistence type="predicted"/>
<feature type="chain" id="PRO_5003291141" description="EF-hand domain-containing protein" evidence="3">
    <location>
        <begin position="22"/>
        <end position="1288"/>
    </location>
</feature>
<keyword evidence="2" id="KW-0472">Membrane</keyword>
<organism evidence="5">
    <name type="scientific">Salpingoeca rosetta (strain ATCC 50818 / BSB-021)</name>
    <dbReference type="NCBI Taxonomy" id="946362"/>
    <lineage>
        <taxon>Eukaryota</taxon>
        <taxon>Choanoflagellata</taxon>
        <taxon>Craspedida</taxon>
        <taxon>Salpingoecidae</taxon>
        <taxon>Salpingoeca</taxon>
    </lineage>
</organism>
<sequence length="1288" mass="138211">MTAVVMMGVTLAVMLVGQVGCVGGSDDSTFMLAPPAQHHANFVSQPSAFEAWVHGLVLALPDVRDVHAAGWRVDFVDGNCTDFTFEAIARPEGRPHDHSEPVHVRVEDVATNCTARWIATSPAGTKSHGPAILDVSRSDVTFVAEQDQCHHTPCLRAKNVTSSFNVTDLELKDAPPQLQLIFEIARPVAIAGFEVALDVAVDAAVDAVVDVVGSGIQSDLQYLVDTYAINATAAPPIPLAPDAVDLRDDGFISMVEYVANTVFANSTDFNVNQIISIITNGTNAIDISDLAQNFTYVLERNNTGSISLALDSVRVSDLDSIATINMMQPVSASRVTSRLVFDGLCLQATFAYNATLHGPALNSSAPLVENGSFTAVFSSLAGTVDLDFDISTTRLHELYAESYYKPGCLASAVRDAAVSLIATSFAFENATLVVADDVHLDTLVSDILALAIHPFVPALPKVLNYVYNGPVRNALNEYVQEWLFKSTQCVNTQPEFWSPSIIAGGGGVLVFVIVVLLLRLQRPTAAHMTALSINGDNDAAAGDTFNSKASNHLKHRDHTGSAGQVAGVLGGGDNVLTRLNAKSKYVSFGNGNINSTAGRGDSGGDRSVVEAKRQRVPLLSGVNCEPLEDLYETYAPCFGNEAAISTAMRYGMPIMIIFTIVLLVMSQSRIAGSAFFNVHYNHTDFRMPVVKTLLFTRTVQDMWSAHVYVLVACIVVFSGAWPHIKLVMMLYAWVAPVAWLPVQRRELFLQVLDFLGKWSIMDIYVSIMLLVGLHLHVPLANEHVTGPAYIDLWVETRPAVFYYWTTIMLSLMLTHVMLHVHRTVVHTNARLTPMTTEKAALCGHHFYSKGRFFVLTLGGKLFLAFCIAVTLGAIIFGIQTTAFTFRFKGLAAWLIAYTGGSDDRSLSVWEMAVNFPHSAQHPNSGSARFVQVVFTVFAVALPVALQLILSVLWFVPMRPTAHARVFHITEIVHAWAALEVFVLAVIVALLQLRPLAQFIIGDKCTGINALLRILFDSELKGNDKCFDVETELDTGSFVLIGCSVFSVLLTLATLTLSSHAVKERNGLVSLRKRKAITFILGSSSSSSSSATSSRYSSTASYYDQAIRASVSSRTPRFDAIPEHGSTANGGGGGGGGGGSVVDGGVGGANSTNGGDSRGGLLQRCDERHSRLHSSGMAGDHGTFAGQRRQRTTSSSDGGCCCCCCCGGCLGAVSSWCGGACRRRKRWDEFGDGSDDARLLLGRGGGGGGGDDGFDGDALDDSDSGCGCDLWAVAQALRLCRRVVFVPSE</sequence>
<protein>
    <recommendedName>
        <fullName evidence="6">EF-hand domain-containing protein</fullName>
    </recommendedName>
</protein>
<evidence type="ECO:0000256" key="2">
    <source>
        <dbReference type="SAM" id="Phobius"/>
    </source>
</evidence>
<keyword evidence="3" id="KW-0732">Signal</keyword>
<feature type="transmembrane region" description="Helical" evidence="2">
    <location>
        <begin position="800"/>
        <end position="820"/>
    </location>
</feature>
<evidence type="ECO:0000313" key="5">
    <source>
        <dbReference type="Proteomes" id="UP000007799"/>
    </source>
</evidence>
<accession>F2UJ50</accession>
<feature type="transmembrane region" description="Helical" evidence="2">
    <location>
        <begin position="932"/>
        <end position="955"/>
    </location>
</feature>
<dbReference type="InParanoid" id="F2UJ50"/>
<dbReference type="OrthoDB" id="47998at2759"/>
<keyword evidence="5" id="KW-1185">Reference proteome</keyword>
<feature type="transmembrane region" description="Helical" evidence="2">
    <location>
        <begin position="654"/>
        <end position="676"/>
    </location>
</feature>
<feature type="transmembrane region" description="Helical" evidence="2">
    <location>
        <begin position="496"/>
        <end position="518"/>
    </location>
</feature>
<reference evidence="4" key="1">
    <citation type="submission" date="2009-08" db="EMBL/GenBank/DDBJ databases">
        <title>Annotation of Salpingoeca rosetta.</title>
        <authorList>
            <consortium name="The Broad Institute Genome Sequencing Platform"/>
            <person name="Russ C."/>
            <person name="Cuomo C."/>
            <person name="Burger G."/>
            <person name="Gray M.W."/>
            <person name="Holland P.W.H."/>
            <person name="King N."/>
            <person name="Lang F.B.F."/>
            <person name="Roger A.J."/>
            <person name="Ruiz-Trillo I."/>
            <person name="Young S.K."/>
            <person name="Zeng Q."/>
            <person name="Gargeya S."/>
            <person name="Alvarado L."/>
            <person name="Berlin A."/>
            <person name="Chapman S.B."/>
            <person name="Chen Z."/>
            <person name="Freedman E."/>
            <person name="Gellesch M."/>
            <person name="Goldberg J."/>
            <person name="Griggs A."/>
            <person name="Gujja S."/>
            <person name="Heilman E."/>
            <person name="Heiman D."/>
            <person name="Howarth C."/>
            <person name="Mehta T."/>
            <person name="Neiman D."/>
            <person name="Pearson M."/>
            <person name="Roberts A."/>
            <person name="Saif S."/>
            <person name="Shea T."/>
            <person name="Shenoy N."/>
            <person name="Sisk P."/>
            <person name="Stolte C."/>
            <person name="Sykes S."/>
            <person name="White J."/>
            <person name="Yandava C."/>
            <person name="Haas B."/>
            <person name="Nusbaum C."/>
            <person name="Birren B."/>
        </authorList>
    </citation>
    <scope>NUCLEOTIDE SEQUENCE [LARGE SCALE GENOMIC DNA]</scope>
    <source>
        <strain evidence="4">ATCC 50818</strain>
    </source>
</reference>